<proteinExistence type="predicted"/>
<sequence>MDGWMDGWMKYVGCGILGGGAMHESTNCVESTDGGALGLGLNESPLGATLAGLSTPLLFPSERPGQKVPDPDLPLYG</sequence>
<dbReference type="EMBL" id="ABEU02000016">
    <property type="protein sequence ID" value="PNR37177.1"/>
    <property type="molecule type" value="Genomic_DNA"/>
</dbReference>
<dbReference type="Gramene" id="Pp3c16_860V3.1">
    <property type="protein sequence ID" value="PAC:32983798.CDS.1"/>
    <property type="gene ID" value="Pp3c16_860"/>
</dbReference>
<evidence type="ECO:0000256" key="1">
    <source>
        <dbReference type="SAM" id="MobiDB-lite"/>
    </source>
</evidence>
<evidence type="ECO:0000313" key="2">
    <source>
        <dbReference type="EMBL" id="PNR37177.1"/>
    </source>
</evidence>
<dbReference type="EnsemblPlants" id="Pp3c16_860V3.1">
    <property type="protein sequence ID" value="PAC:32983798.CDS.1"/>
    <property type="gene ID" value="Pp3c16_860"/>
</dbReference>
<name>A0A2K1J6M9_PHYPA</name>
<accession>A0A2K1J6M9</accession>
<organism evidence="2">
    <name type="scientific">Physcomitrium patens</name>
    <name type="common">Spreading-leaved earth moss</name>
    <name type="synonym">Physcomitrella patens</name>
    <dbReference type="NCBI Taxonomy" id="3218"/>
    <lineage>
        <taxon>Eukaryota</taxon>
        <taxon>Viridiplantae</taxon>
        <taxon>Streptophyta</taxon>
        <taxon>Embryophyta</taxon>
        <taxon>Bryophyta</taxon>
        <taxon>Bryophytina</taxon>
        <taxon>Bryopsida</taxon>
        <taxon>Funariidae</taxon>
        <taxon>Funariales</taxon>
        <taxon>Funariaceae</taxon>
        <taxon>Physcomitrium</taxon>
    </lineage>
</organism>
<protein>
    <submittedName>
        <fullName evidence="2 3">Uncharacterized protein</fullName>
    </submittedName>
</protein>
<feature type="region of interest" description="Disordered" evidence="1">
    <location>
        <begin position="57"/>
        <end position="77"/>
    </location>
</feature>
<reference evidence="2 4" key="1">
    <citation type="journal article" date="2008" name="Science">
        <title>The Physcomitrella genome reveals evolutionary insights into the conquest of land by plants.</title>
        <authorList>
            <person name="Rensing S."/>
            <person name="Lang D."/>
            <person name="Zimmer A."/>
            <person name="Terry A."/>
            <person name="Salamov A."/>
            <person name="Shapiro H."/>
            <person name="Nishiyama T."/>
            <person name="Perroud P.-F."/>
            <person name="Lindquist E."/>
            <person name="Kamisugi Y."/>
            <person name="Tanahashi T."/>
            <person name="Sakakibara K."/>
            <person name="Fujita T."/>
            <person name="Oishi K."/>
            <person name="Shin-I T."/>
            <person name="Kuroki Y."/>
            <person name="Toyoda A."/>
            <person name="Suzuki Y."/>
            <person name="Hashimoto A."/>
            <person name="Yamaguchi K."/>
            <person name="Sugano A."/>
            <person name="Kohara Y."/>
            <person name="Fujiyama A."/>
            <person name="Anterola A."/>
            <person name="Aoki S."/>
            <person name="Ashton N."/>
            <person name="Barbazuk W.B."/>
            <person name="Barker E."/>
            <person name="Bennetzen J."/>
            <person name="Bezanilla M."/>
            <person name="Blankenship R."/>
            <person name="Cho S.H."/>
            <person name="Dutcher S."/>
            <person name="Estelle M."/>
            <person name="Fawcett J.A."/>
            <person name="Gundlach H."/>
            <person name="Hanada K."/>
            <person name="Heyl A."/>
            <person name="Hicks K.A."/>
            <person name="Hugh J."/>
            <person name="Lohr M."/>
            <person name="Mayer K."/>
            <person name="Melkozernov A."/>
            <person name="Murata T."/>
            <person name="Nelson D."/>
            <person name="Pils B."/>
            <person name="Prigge M."/>
            <person name="Reiss B."/>
            <person name="Renner T."/>
            <person name="Rombauts S."/>
            <person name="Rushton P."/>
            <person name="Sanderfoot A."/>
            <person name="Schween G."/>
            <person name="Shiu S.-H."/>
            <person name="Stueber K."/>
            <person name="Theodoulou F.L."/>
            <person name="Tu H."/>
            <person name="Van de Peer Y."/>
            <person name="Verrier P.J."/>
            <person name="Waters E."/>
            <person name="Wood A."/>
            <person name="Yang L."/>
            <person name="Cove D."/>
            <person name="Cuming A."/>
            <person name="Hasebe M."/>
            <person name="Lucas S."/>
            <person name="Mishler D.B."/>
            <person name="Reski R."/>
            <person name="Grigoriev I."/>
            <person name="Quatrano R.S."/>
            <person name="Boore J.L."/>
        </authorList>
    </citation>
    <scope>NUCLEOTIDE SEQUENCE [LARGE SCALE GENOMIC DNA]</scope>
    <source>
        <strain evidence="3 4">cv. Gransden 2004</strain>
    </source>
</reference>
<evidence type="ECO:0000313" key="3">
    <source>
        <dbReference type="EnsemblPlants" id="PAC:32983798.CDS.1"/>
    </source>
</evidence>
<dbReference type="Proteomes" id="UP000006727">
    <property type="component" value="Chromosome 16"/>
</dbReference>
<keyword evidence="4" id="KW-1185">Reference proteome</keyword>
<dbReference type="InParanoid" id="A0A2K1J6M9"/>
<dbReference type="Gramene" id="Pp3c16_860V3.2">
    <property type="protein sequence ID" value="PAC:32983799.CDS.1"/>
    <property type="gene ID" value="Pp3c16_860"/>
</dbReference>
<reference evidence="2 4" key="2">
    <citation type="journal article" date="2018" name="Plant J.">
        <title>The Physcomitrella patens chromosome-scale assembly reveals moss genome structure and evolution.</title>
        <authorList>
            <person name="Lang D."/>
            <person name="Ullrich K.K."/>
            <person name="Murat F."/>
            <person name="Fuchs J."/>
            <person name="Jenkins J."/>
            <person name="Haas F.B."/>
            <person name="Piednoel M."/>
            <person name="Gundlach H."/>
            <person name="Van Bel M."/>
            <person name="Meyberg R."/>
            <person name="Vives C."/>
            <person name="Morata J."/>
            <person name="Symeonidi A."/>
            <person name="Hiss M."/>
            <person name="Muchero W."/>
            <person name="Kamisugi Y."/>
            <person name="Saleh O."/>
            <person name="Blanc G."/>
            <person name="Decker E.L."/>
            <person name="van Gessel N."/>
            <person name="Grimwood J."/>
            <person name="Hayes R.D."/>
            <person name="Graham S.W."/>
            <person name="Gunter L.E."/>
            <person name="McDaniel S.F."/>
            <person name="Hoernstein S.N.W."/>
            <person name="Larsson A."/>
            <person name="Li F.W."/>
            <person name="Perroud P.F."/>
            <person name="Phillips J."/>
            <person name="Ranjan P."/>
            <person name="Rokshar D.S."/>
            <person name="Rothfels C.J."/>
            <person name="Schneider L."/>
            <person name="Shu S."/>
            <person name="Stevenson D.W."/>
            <person name="Thummler F."/>
            <person name="Tillich M."/>
            <person name="Villarreal Aguilar J.C."/>
            <person name="Widiez T."/>
            <person name="Wong G.K."/>
            <person name="Wymore A."/>
            <person name="Zhang Y."/>
            <person name="Zimmer A.D."/>
            <person name="Quatrano R.S."/>
            <person name="Mayer K.F.X."/>
            <person name="Goodstein D."/>
            <person name="Casacuberta J.M."/>
            <person name="Vandepoele K."/>
            <person name="Reski R."/>
            <person name="Cuming A.C."/>
            <person name="Tuskan G.A."/>
            <person name="Maumus F."/>
            <person name="Salse J."/>
            <person name="Schmutz J."/>
            <person name="Rensing S.A."/>
        </authorList>
    </citation>
    <scope>NUCLEOTIDE SEQUENCE [LARGE SCALE GENOMIC DNA]</scope>
    <source>
        <strain evidence="3 4">cv. Gransden 2004</strain>
    </source>
</reference>
<reference evidence="3" key="3">
    <citation type="submission" date="2020-12" db="UniProtKB">
        <authorList>
            <consortium name="EnsemblPlants"/>
        </authorList>
    </citation>
    <scope>IDENTIFICATION</scope>
</reference>
<dbReference type="PaxDb" id="3218-PP1S144_75V6.1"/>
<dbReference type="EnsemblPlants" id="Pp3c16_860V3.2">
    <property type="protein sequence ID" value="PAC:32983799.CDS.1"/>
    <property type="gene ID" value="Pp3c16_860"/>
</dbReference>
<evidence type="ECO:0000313" key="4">
    <source>
        <dbReference type="Proteomes" id="UP000006727"/>
    </source>
</evidence>
<gene>
    <name evidence="2" type="ORF">PHYPA_020284</name>
</gene>
<dbReference type="AlphaFoldDB" id="A0A2K1J6M9"/>